<comment type="caution">
    <text evidence="1">The sequence shown here is derived from an EMBL/GenBank/DDBJ whole genome shotgun (WGS) entry which is preliminary data.</text>
</comment>
<organism evidence="1 2">
    <name type="scientific">Gossypium laxum</name>
    <dbReference type="NCBI Taxonomy" id="34288"/>
    <lineage>
        <taxon>Eukaryota</taxon>
        <taxon>Viridiplantae</taxon>
        <taxon>Streptophyta</taxon>
        <taxon>Embryophyta</taxon>
        <taxon>Tracheophyta</taxon>
        <taxon>Spermatophyta</taxon>
        <taxon>Magnoliopsida</taxon>
        <taxon>eudicotyledons</taxon>
        <taxon>Gunneridae</taxon>
        <taxon>Pentapetalae</taxon>
        <taxon>rosids</taxon>
        <taxon>malvids</taxon>
        <taxon>Malvales</taxon>
        <taxon>Malvaceae</taxon>
        <taxon>Malvoideae</taxon>
        <taxon>Gossypium</taxon>
    </lineage>
</organism>
<gene>
    <name evidence="1" type="ORF">Golax_019295</name>
</gene>
<protein>
    <submittedName>
        <fullName evidence="1">Uncharacterized protein</fullName>
    </submittedName>
</protein>
<sequence length="136" mass="16059">MERGFAMLSLDDEEKEVVQVQKGPDPVLRKRNYVWKFLEYDGTNLGRRVRNHLRMRIQMDVRRPLGRKKKVLVSSEICSYVGGVLREERMMAAFKDVLDECQLMDVGFLDFRHGRLKRRIVRMRLDDCGKQVEAIS</sequence>
<evidence type="ECO:0000313" key="1">
    <source>
        <dbReference type="EMBL" id="MBA0707227.1"/>
    </source>
</evidence>
<dbReference type="AlphaFoldDB" id="A0A7J8Z5T7"/>
<accession>A0A7J8Z5T7</accession>
<dbReference type="EMBL" id="JABEZV010000003">
    <property type="protein sequence ID" value="MBA0707227.1"/>
    <property type="molecule type" value="Genomic_DNA"/>
</dbReference>
<proteinExistence type="predicted"/>
<name>A0A7J8Z5T7_9ROSI</name>
<keyword evidence="2" id="KW-1185">Reference proteome</keyword>
<evidence type="ECO:0000313" key="2">
    <source>
        <dbReference type="Proteomes" id="UP000593574"/>
    </source>
</evidence>
<dbReference type="Proteomes" id="UP000593574">
    <property type="component" value="Unassembled WGS sequence"/>
</dbReference>
<reference evidence="1 2" key="1">
    <citation type="journal article" date="2019" name="Genome Biol. Evol.">
        <title>Insights into the evolution of the New World diploid cottons (Gossypium, subgenus Houzingenia) based on genome sequencing.</title>
        <authorList>
            <person name="Grover C.E."/>
            <person name="Arick M.A. 2nd"/>
            <person name="Thrash A."/>
            <person name="Conover J.L."/>
            <person name="Sanders W.S."/>
            <person name="Peterson D.G."/>
            <person name="Frelichowski J.E."/>
            <person name="Scheffler J.A."/>
            <person name="Scheffler B.E."/>
            <person name="Wendel J.F."/>
        </authorList>
    </citation>
    <scope>NUCLEOTIDE SEQUENCE [LARGE SCALE GENOMIC DNA]</scope>
    <source>
        <strain evidence="1">4</strain>
        <tissue evidence="1">Leaf</tissue>
    </source>
</reference>